<dbReference type="Proteomes" id="UP000247523">
    <property type="component" value="Unassembled WGS sequence"/>
</dbReference>
<name>A0A318EJG8_9FIRM</name>
<reference evidence="1 2" key="1">
    <citation type="submission" date="2018-05" db="EMBL/GenBank/DDBJ databases">
        <title>Genomic Encyclopedia of Type Strains, Phase IV (KMG-IV): sequencing the most valuable type-strain genomes for metagenomic binning, comparative biology and taxonomic classification.</title>
        <authorList>
            <person name="Goeker M."/>
        </authorList>
    </citation>
    <scope>NUCLEOTIDE SEQUENCE [LARGE SCALE GENOMIC DNA]</scope>
    <source>
        <strain evidence="1 2">DSM 28816</strain>
    </source>
</reference>
<evidence type="ECO:0000313" key="1">
    <source>
        <dbReference type="EMBL" id="PXV87814.1"/>
    </source>
</evidence>
<evidence type="ECO:0000313" key="2">
    <source>
        <dbReference type="Proteomes" id="UP000247523"/>
    </source>
</evidence>
<comment type="caution">
    <text evidence="1">The sequence shown here is derived from an EMBL/GenBank/DDBJ whole genome shotgun (WGS) entry which is preliminary data.</text>
</comment>
<protein>
    <submittedName>
        <fullName evidence="1">Uncharacterized protein</fullName>
    </submittedName>
</protein>
<dbReference type="AlphaFoldDB" id="A0A318EJG8"/>
<sequence>MVTYKRTRKYYFACKDKKVRFKSVIFDYLPPMYFNTTIGMIMLSI</sequence>
<accession>A0A318EJG8</accession>
<organism evidence="1 2">
    <name type="scientific">Lachnotalea glycerini</name>
    <dbReference type="NCBI Taxonomy" id="1763509"/>
    <lineage>
        <taxon>Bacteria</taxon>
        <taxon>Bacillati</taxon>
        <taxon>Bacillota</taxon>
        <taxon>Clostridia</taxon>
        <taxon>Lachnospirales</taxon>
        <taxon>Lachnospiraceae</taxon>
        <taxon>Lachnotalea</taxon>
    </lineage>
</organism>
<proteinExistence type="predicted"/>
<gene>
    <name evidence="1" type="ORF">C8E03_109104</name>
</gene>
<dbReference type="EMBL" id="QICS01000009">
    <property type="protein sequence ID" value="PXV87814.1"/>
    <property type="molecule type" value="Genomic_DNA"/>
</dbReference>